<proteinExistence type="predicted"/>
<protein>
    <submittedName>
        <fullName evidence="1">Uncharacterized protein</fullName>
    </submittedName>
</protein>
<accession>A0A1S0U992</accession>
<evidence type="ECO:0000313" key="1">
    <source>
        <dbReference type="EMBL" id="EFO26996.1"/>
    </source>
</evidence>
<organism evidence="1">
    <name type="scientific">Loa loa</name>
    <name type="common">Eye worm</name>
    <name type="synonym">Filaria loa</name>
    <dbReference type="NCBI Taxonomy" id="7209"/>
    <lineage>
        <taxon>Eukaryota</taxon>
        <taxon>Metazoa</taxon>
        <taxon>Ecdysozoa</taxon>
        <taxon>Nematoda</taxon>
        <taxon>Chromadorea</taxon>
        <taxon>Rhabditida</taxon>
        <taxon>Spirurina</taxon>
        <taxon>Spiruromorpha</taxon>
        <taxon>Filarioidea</taxon>
        <taxon>Onchocercidae</taxon>
        <taxon>Loa</taxon>
    </lineage>
</organism>
<dbReference type="EMBL" id="JH712068">
    <property type="protein sequence ID" value="EFO26996.1"/>
    <property type="molecule type" value="Genomic_DNA"/>
</dbReference>
<dbReference type="KEGG" id="loa:LOAG_01492"/>
<name>A0A1S0U992_LOALO</name>
<dbReference type="CTD" id="9938868"/>
<dbReference type="AlphaFoldDB" id="A0A1S0U992"/>
<dbReference type="InParanoid" id="A0A1S0U992"/>
<dbReference type="GeneID" id="9938868"/>
<dbReference type="RefSeq" id="XP_003137079.1">
    <property type="nucleotide sequence ID" value="XM_003137031.1"/>
</dbReference>
<gene>
    <name evidence="1" type="ORF">LOAG_01492</name>
</gene>
<sequence>MNKRLSTITATSIICEENDPQCFKGKSIDSLISEETRDAYYTGNCLSAICRQTMSKNGK</sequence>
<reference evidence="1" key="1">
    <citation type="submission" date="2012-04" db="EMBL/GenBank/DDBJ databases">
        <title>The Genome Sequence of Loa loa.</title>
        <authorList>
            <consortium name="The Broad Institute Genome Sequencing Platform"/>
            <consortium name="Broad Institute Genome Sequencing Center for Infectious Disease"/>
            <person name="Nutman T.B."/>
            <person name="Fink D.L."/>
            <person name="Russ C."/>
            <person name="Young S."/>
            <person name="Zeng Q."/>
            <person name="Gargeya S."/>
            <person name="Alvarado L."/>
            <person name="Berlin A."/>
            <person name="Chapman S.B."/>
            <person name="Chen Z."/>
            <person name="Freedman E."/>
            <person name="Gellesch M."/>
            <person name="Goldberg J."/>
            <person name="Griggs A."/>
            <person name="Gujja S."/>
            <person name="Heilman E.R."/>
            <person name="Heiman D."/>
            <person name="Howarth C."/>
            <person name="Mehta T."/>
            <person name="Neiman D."/>
            <person name="Pearson M."/>
            <person name="Roberts A."/>
            <person name="Saif S."/>
            <person name="Shea T."/>
            <person name="Shenoy N."/>
            <person name="Sisk P."/>
            <person name="Stolte C."/>
            <person name="Sykes S."/>
            <person name="White J."/>
            <person name="Yandava C."/>
            <person name="Haas B."/>
            <person name="Henn M.R."/>
            <person name="Nusbaum C."/>
            <person name="Birren B."/>
        </authorList>
    </citation>
    <scope>NUCLEOTIDE SEQUENCE [LARGE SCALE GENOMIC DNA]</scope>
</reference>